<accession>A0A391NLE7</accession>
<reference evidence="2 3" key="1">
    <citation type="journal article" date="2018" name="PLoS ONE">
        <title>The draft genome of Kipferlia bialata reveals reductive genome evolution in fornicate parasites.</title>
        <authorList>
            <person name="Tanifuji G."/>
            <person name="Takabayashi S."/>
            <person name="Kume K."/>
            <person name="Takagi M."/>
            <person name="Nakayama T."/>
            <person name="Kamikawa R."/>
            <person name="Inagaki Y."/>
            <person name="Hashimoto T."/>
        </authorList>
    </citation>
    <scope>NUCLEOTIDE SEQUENCE [LARGE SCALE GENOMIC DNA]</scope>
    <source>
        <strain evidence="2">NY0173</strain>
    </source>
</reference>
<dbReference type="EMBL" id="BDIP01000092">
    <property type="protein sequence ID" value="GCA62030.1"/>
    <property type="molecule type" value="Genomic_DNA"/>
</dbReference>
<dbReference type="Proteomes" id="UP000265618">
    <property type="component" value="Unassembled WGS sequence"/>
</dbReference>
<evidence type="ECO:0000313" key="2">
    <source>
        <dbReference type="EMBL" id="GCA62030.1"/>
    </source>
</evidence>
<feature type="non-terminal residue" evidence="2">
    <location>
        <position position="82"/>
    </location>
</feature>
<feature type="region of interest" description="Disordered" evidence="1">
    <location>
        <begin position="1"/>
        <end position="52"/>
    </location>
</feature>
<proteinExistence type="predicted"/>
<evidence type="ECO:0000313" key="3">
    <source>
        <dbReference type="Proteomes" id="UP000265618"/>
    </source>
</evidence>
<gene>
    <name evidence="2" type="ORF">KIPB_000753</name>
</gene>
<evidence type="ECO:0000256" key="1">
    <source>
        <dbReference type="SAM" id="MobiDB-lite"/>
    </source>
</evidence>
<dbReference type="AlphaFoldDB" id="A0A391NLE7"/>
<comment type="caution">
    <text evidence="2">The sequence shown here is derived from an EMBL/GenBank/DDBJ whole genome shotgun (WGS) entry which is preliminary data.</text>
</comment>
<sequence length="82" mass="8524">MPRGGRGVSKGAAGATGKTASKARVGAKAKAKTKAKGVTKGKAPAGYEPSHIPPELWDEVYTTCEELISAVEEGSGRRWRIA</sequence>
<name>A0A391NLE7_9EUKA</name>
<feature type="compositionally biased region" description="Low complexity" evidence="1">
    <location>
        <begin position="9"/>
        <end position="24"/>
    </location>
</feature>
<feature type="compositionally biased region" description="Basic residues" evidence="1">
    <location>
        <begin position="25"/>
        <end position="39"/>
    </location>
</feature>
<organism evidence="2 3">
    <name type="scientific">Kipferlia bialata</name>
    <dbReference type="NCBI Taxonomy" id="797122"/>
    <lineage>
        <taxon>Eukaryota</taxon>
        <taxon>Metamonada</taxon>
        <taxon>Carpediemonas-like organisms</taxon>
        <taxon>Kipferlia</taxon>
    </lineage>
</organism>
<protein>
    <submittedName>
        <fullName evidence="2">Uncharacterized protein</fullName>
    </submittedName>
</protein>
<keyword evidence="3" id="KW-1185">Reference proteome</keyword>